<protein>
    <recommendedName>
        <fullName evidence="4">Queuine tRNA-ribosyltransferase</fullName>
        <ecNumber evidence="4">2.4.2.29</ecNumber>
    </recommendedName>
    <alternativeName>
        <fullName evidence="4">Guanine insertion enzyme</fullName>
    </alternativeName>
    <alternativeName>
        <fullName evidence="4">tRNA-guanine transglycosylase</fullName>
    </alternativeName>
</protein>
<dbReference type="InterPro" id="IPR002616">
    <property type="entry name" value="tRNA_ribo_trans-like"/>
</dbReference>
<feature type="binding site" evidence="4">
    <location>
        <position position="310"/>
    </location>
    <ligand>
        <name>Zn(2+)</name>
        <dbReference type="ChEBI" id="CHEBI:29105"/>
    </ligand>
</feature>
<dbReference type="GO" id="GO:0008616">
    <property type="term" value="P:tRNA queuosine(34) biosynthetic process"/>
    <property type="evidence" value="ECO:0007669"/>
    <property type="project" value="UniProtKB-UniRule"/>
</dbReference>
<proteinExistence type="inferred from homology"/>
<evidence type="ECO:0000256" key="4">
    <source>
        <dbReference type="HAMAP-Rule" id="MF_00168"/>
    </source>
</evidence>
<keyword evidence="4" id="KW-0862">Zinc</keyword>
<feature type="binding site" evidence="4">
    <location>
        <position position="341"/>
    </location>
    <ligand>
        <name>Zn(2+)</name>
        <dbReference type="ChEBI" id="CHEBI:29105"/>
    </ligand>
</feature>
<keyword evidence="1 4" id="KW-0328">Glycosyltransferase</keyword>
<evidence type="ECO:0000256" key="3">
    <source>
        <dbReference type="ARBA" id="ARBA00022694"/>
    </source>
</evidence>
<feature type="domain" description="tRNA-guanine(15) transglycosylase-like" evidence="5">
    <location>
        <begin position="14"/>
        <end position="372"/>
    </location>
</feature>
<dbReference type="PANTHER" id="PTHR46499">
    <property type="entry name" value="QUEUINE TRNA-RIBOSYLTRANSFERASE"/>
    <property type="match status" value="1"/>
</dbReference>
<dbReference type="PANTHER" id="PTHR46499:SF1">
    <property type="entry name" value="QUEUINE TRNA-RIBOSYLTRANSFERASE"/>
    <property type="match status" value="1"/>
</dbReference>
<feature type="binding site" evidence="4">
    <location>
        <position position="315"/>
    </location>
    <ligand>
        <name>Zn(2+)</name>
        <dbReference type="ChEBI" id="CHEBI:29105"/>
    </ligand>
</feature>
<keyword evidence="4" id="KW-0479">Metal-binding</keyword>
<feature type="binding site" evidence="4">
    <location>
        <position position="312"/>
    </location>
    <ligand>
        <name>Zn(2+)</name>
        <dbReference type="ChEBI" id="CHEBI:29105"/>
    </ligand>
</feature>
<comment type="similarity">
    <text evidence="4">Belongs to the queuine tRNA-ribosyltransferase family.</text>
</comment>
<dbReference type="Pfam" id="PF01702">
    <property type="entry name" value="TGT"/>
    <property type="match status" value="1"/>
</dbReference>
<feature type="region of interest" description="RNA binding; important for wobble base 34 recognition" evidence="4">
    <location>
        <begin position="277"/>
        <end position="281"/>
    </location>
</feature>
<dbReference type="GO" id="GO:0005829">
    <property type="term" value="C:cytosol"/>
    <property type="evidence" value="ECO:0007669"/>
    <property type="project" value="TreeGrafter"/>
</dbReference>
<dbReference type="Gene3D" id="3.20.20.105">
    <property type="entry name" value="Queuine tRNA-ribosyltransferase-like"/>
    <property type="match status" value="1"/>
</dbReference>
<keyword evidence="4" id="KW-0671">Queuosine biosynthesis</keyword>
<comment type="catalytic activity">
    <reaction evidence="4">
        <text>7-aminomethyl-7-carbaguanine + guanosine(34) in tRNA = 7-aminomethyl-7-carbaguanosine(34) in tRNA + guanine</text>
        <dbReference type="Rhea" id="RHEA:24104"/>
        <dbReference type="Rhea" id="RHEA-COMP:10341"/>
        <dbReference type="Rhea" id="RHEA-COMP:10342"/>
        <dbReference type="ChEBI" id="CHEBI:16235"/>
        <dbReference type="ChEBI" id="CHEBI:58703"/>
        <dbReference type="ChEBI" id="CHEBI:74269"/>
        <dbReference type="ChEBI" id="CHEBI:82833"/>
        <dbReference type="EC" id="2.4.2.29"/>
    </reaction>
</comment>
<dbReference type="EC" id="2.4.2.29" evidence="4"/>
<reference evidence="6 7" key="1">
    <citation type="submission" date="2020-08" db="EMBL/GenBank/DDBJ databases">
        <title>Acidobacteriota in marine sediments use diverse sulfur dissimilation pathways.</title>
        <authorList>
            <person name="Wasmund K."/>
        </authorList>
    </citation>
    <scope>NUCLEOTIDE SEQUENCE [LARGE SCALE GENOMIC DNA]</scope>
    <source>
        <strain evidence="6">MAG AM3-A</strain>
    </source>
</reference>
<dbReference type="UniPathway" id="UPA00392"/>
<feature type="binding site" evidence="4">
    <location>
        <begin position="92"/>
        <end position="96"/>
    </location>
    <ligand>
        <name>substrate</name>
    </ligand>
</feature>
<dbReference type="HAMAP" id="MF_00168">
    <property type="entry name" value="Q_tRNA_Tgt"/>
    <property type="match status" value="1"/>
</dbReference>
<keyword evidence="3 4" id="KW-0819">tRNA processing</keyword>
<dbReference type="InterPro" id="IPR004803">
    <property type="entry name" value="TGT"/>
</dbReference>
<feature type="active site" description="Nucleophile" evidence="4">
    <location>
        <position position="272"/>
    </location>
</feature>
<feature type="binding site" evidence="4">
    <location>
        <position position="195"/>
    </location>
    <ligand>
        <name>substrate</name>
    </ligand>
</feature>
<comment type="subunit">
    <text evidence="4">Homodimer. Within each dimer, one monomer is responsible for RNA recognition and catalysis, while the other monomer binds to the replacement base PreQ1.</text>
</comment>
<feature type="binding site" evidence="4">
    <location>
        <position position="222"/>
    </location>
    <ligand>
        <name>substrate</name>
    </ligand>
</feature>
<comment type="function">
    <text evidence="4">Catalyzes the base-exchange of a guanine (G) residue with the queuine precursor 7-aminomethyl-7-deazaguanine (PreQ1) at position 34 (anticodon wobble position) in tRNAs with GU(N) anticodons (tRNA-Asp, -Asn, -His and -Tyr). Catalysis occurs through a double-displacement mechanism. The nucleophile active site attacks the C1' of nucleotide 34 to detach the guanine base from the RNA, forming a covalent enzyme-RNA intermediate. The proton acceptor active site deprotonates the incoming PreQ1, allowing a nucleophilic attack on the C1' of the ribose to form the product. After dissociation, two additional enzymatic reactions on the tRNA convert PreQ1 to queuine (Q), resulting in the hypermodified nucleoside queuosine (7-(((4,5-cis-dihydroxy-2-cyclopenten-1-yl)amino)methyl)-7-deazaguanosine).</text>
</comment>
<feature type="binding site" evidence="4">
    <location>
        <position position="146"/>
    </location>
    <ligand>
        <name>substrate</name>
    </ligand>
</feature>
<comment type="cofactor">
    <cofactor evidence="4">
        <name>Zn(2+)</name>
        <dbReference type="ChEBI" id="CHEBI:29105"/>
    </cofactor>
    <text evidence="4">Binds 1 zinc ion per subunit.</text>
</comment>
<organism evidence="6 7">
    <name type="scientific">Candidatus Sulfomarinibacter kjeldsenii</name>
    <dbReference type="NCBI Taxonomy" id="2885994"/>
    <lineage>
        <taxon>Bacteria</taxon>
        <taxon>Pseudomonadati</taxon>
        <taxon>Acidobacteriota</taxon>
        <taxon>Thermoanaerobaculia</taxon>
        <taxon>Thermoanaerobaculales</taxon>
        <taxon>Candidatus Sulfomarinibacteraceae</taxon>
        <taxon>Candidatus Sulfomarinibacter</taxon>
    </lineage>
</organism>
<gene>
    <name evidence="4 6" type="primary">tgt</name>
    <name evidence="6" type="ORF">IFJ97_02860</name>
</gene>
<evidence type="ECO:0000313" key="6">
    <source>
        <dbReference type="EMBL" id="MBD3870285.1"/>
    </source>
</evidence>
<dbReference type="NCBIfam" id="TIGR00449">
    <property type="entry name" value="tgt_general"/>
    <property type="match status" value="1"/>
</dbReference>
<evidence type="ECO:0000256" key="2">
    <source>
        <dbReference type="ARBA" id="ARBA00022679"/>
    </source>
</evidence>
<dbReference type="EMBL" id="JACXWA010000050">
    <property type="protein sequence ID" value="MBD3870285.1"/>
    <property type="molecule type" value="Genomic_DNA"/>
</dbReference>
<dbReference type="SUPFAM" id="SSF51713">
    <property type="entry name" value="tRNA-guanine transglycosylase"/>
    <property type="match status" value="1"/>
</dbReference>
<dbReference type="GO" id="GO:0008479">
    <property type="term" value="F:tRNA-guanosine(34) queuine transglycosylase activity"/>
    <property type="evidence" value="ECO:0007669"/>
    <property type="project" value="UniProtKB-UniRule"/>
</dbReference>
<comment type="caution">
    <text evidence="6">The sequence shown here is derived from an EMBL/GenBank/DDBJ whole genome shotgun (WGS) entry which is preliminary data.</text>
</comment>
<feature type="region of interest" description="RNA binding" evidence="4">
    <location>
        <begin position="253"/>
        <end position="259"/>
    </location>
</feature>
<feature type="active site" description="Proton acceptor" evidence="4">
    <location>
        <position position="92"/>
    </location>
</feature>
<keyword evidence="2 4" id="KW-0808">Transferase</keyword>
<evidence type="ECO:0000259" key="5">
    <source>
        <dbReference type="Pfam" id="PF01702"/>
    </source>
</evidence>
<dbReference type="GO" id="GO:0046872">
    <property type="term" value="F:metal ion binding"/>
    <property type="evidence" value="ECO:0007669"/>
    <property type="project" value="UniProtKB-KW"/>
</dbReference>
<comment type="pathway">
    <text evidence="4">tRNA modification; tRNA-queuosine biosynthesis.</text>
</comment>
<dbReference type="AlphaFoldDB" id="A0A8J6Y4L4"/>
<dbReference type="Proteomes" id="UP000598633">
    <property type="component" value="Unassembled WGS sequence"/>
</dbReference>
<name>A0A8J6Y4L4_9BACT</name>
<accession>A0A8J6Y4L4</accession>
<dbReference type="NCBIfam" id="TIGR00430">
    <property type="entry name" value="Q_tRNA_tgt"/>
    <property type="match status" value="1"/>
</dbReference>
<sequence length="387" mass="42132">MLPFSIVGKDPESSARAAELSTPHGVVRTPAFMPVGTAGTVKGMAAWELERLAPQMILGNTYHLLLRPGVERIGHLGGLHRLMGWNGPILTDSGGFQVFSLAGRRTMDADGVTFRSHIDGDQHRLTPENVIETQAALGVDVAMVLDECLPYPVDRERAEQSTATSVEWALRGLGRAHEIRRGDGGWDGGVFAIQQGSLDPSLRRSSSEALAAADFDGFAIGGLAVGEPADALYEAVAMAAPLLPEHRPRYLMGVGYPEDILHAIDCGVDLFDCVLPTRSARTGKIFTSAGDLVIKNARFANDSKPLDENCSCPTCAVYSRAALRHLFVANEVTSVVLLTMHNLWFYLSLMREAREAIMTGRYTRFRARVENDRGSTREKTAPTEDER</sequence>
<dbReference type="InterPro" id="IPR050076">
    <property type="entry name" value="ArchSynthase1/Queuine_TRR"/>
</dbReference>
<evidence type="ECO:0000256" key="1">
    <source>
        <dbReference type="ARBA" id="ARBA00022676"/>
    </source>
</evidence>
<evidence type="ECO:0000313" key="7">
    <source>
        <dbReference type="Proteomes" id="UP000598633"/>
    </source>
</evidence>
<dbReference type="InterPro" id="IPR036511">
    <property type="entry name" value="TGT-like_sf"/>
</dbReference>